<dbReference type="Proteomes" id="UP001195769">
    <property type="component" value="Unassembled WGS sequence"/>
</dbReference>
<dbReference type="EMBL" id="JABBWK010000057">
    <property type="protein sequence ID" value="KAG1896305.1"/>
    <property type="molecule type" value="Genomic_DNA"/>
</dbReference>
<evidence type="ECO:0000313" key="2">
    <source>
        <dbReference type="Proteomes" id="UP001195769"/>
    </source>
</evidence>
<protein>
    <submittedName>
        <fullName evidence="1">Uncharacterized protein</fullName>
    </submittedName>
</protein>
<dbReference type="GeneID" id="64660007"/>
<accession>A0AAD4DY94</accession>
<evidence type="ECO:0000313" key="1">
    <source>
        <dbReference type="EMBL" id="KAG1896305.1"/>
    </source>
</evidence>
<sequence>MAFQLIKHIFNFFYPNETENQNDPDRPGLLLSFGDQSYDTVVWWCGSRFPSSLGSPPGDVEQGDLVDELWQDQAKRREICLREWIHSWDTPREEDLIQNFMSAEVSKDIGSRRMFLVLPVKSKNGLVACLWMFEDSEEAGPAGNQQWGLDAGQHHRRWNVYLGIPDEWVLQEIICGPLFSDNSDATSFESADELSKAVVPSLLAEECPKGPEREEKKIVHWLMNGVSVAASRIISAASQLRQAQQDCCKFAFLAEKKRAVNKDKKALQKLRKSFTIMGFKVLAACFG</sequence>
<comment type="caution">
    <text evidence="1">The sequence shown here is derived from an EMBL/GenBank/DDBJ whole genome shotgun (WGS) entry which is preliminary data.</text>
</comment>
<organism evidence="1 2">
    <name type="scientific">Suillus fuscotomentosus</name>
    <dbReference type="NCBI Taxonomy" id="1912939"/>
    <lineage>
        <taxon>Eukaryota</taxon>
        <taxon>Fungi</taxon>
        <taxon>Dikarya</taxon>
        <taxon>Basidiomycota</taxon>
        <taxon>Agaricomycotina</taxon>
        <taxon>Agaricomycetes</taxon>
        <taxon>Agaricomycetidae</taxon>
        <taxon>Boletales</taxon>
        <taxon>Suillineae</taxon>
        <taxon>Suillaceae</taxon>
        <taxon>Suillus</taxon>
    </lineage>
</organism>
<dbReference type="RefSeq" id="XP_041221881.1">
    <property type="nucleotide sequence ID" value="XM_041365709.1"/>
</dbReference>
<gene>
    <name evidence="1" type="ORF">F5891DRAFT_1175311</name>
</gene>
<keyword evidence="2" id="KW-1185">Reference proteome</keyword>
<proteinExistence type="predicted"/>
<dbReference type="AlphaFoldDB" id="A0AAD4DY94"/>
<name>A0AAD4DY94_9AGAM</name>
<reference evidence="1" key="1">
    <citation type="journal article" date="2020" name="New Phytol.">
        <title>Comparative genomics reveals dynamic genome evolution in host specialist ectomycorrhizal fungi.</title>
        <authorList>
            <person name="Lofgren L.A."/>
            <person name="Nguyen N.H."/>
            <person name="Vilgalys R."/>
            <person name="Ruytinx J."/>
            <person name="Liao H.L."/>
            <person name="Branco S."/>
            <person name="Kuo A."/>
            <person name="LaButti K."/>
            <person name="Lipzen A."/>
            <person name="Andreopoulos W."/>
            <person name="Pangilinan J."/>
            <person name="Riley R."/>
            <person name="Hundley H."/>
            <person name="Na H."/>
            <person name="Barry K."/>
            <person name="Grigoriev I.V."/>
            <person name="Stajich J.E."/>
            <person name="Kennedy P.G."/>
        </authorList>
    </citation>
    <scope>NUCLEOTIDE SEQUENCE</scope>
    <source>
        <strain evidence="1">FC203</strain>
    </source>
</reference>